<dbReference type="KEGG" id="dmm:dnm_099400"/>
<evidence type="ECO:0000256" key="2">
    <source>
        <dbReference type="ARBA" id="ARBA00022475"/>
    </source>
</evidence>
<reference evidence="11" key="1">
    <citation type="journal article" date="2021" name="Microb. Physiol.">
        <title>Proteogenomic Insights into the Physiology of Marine, Sulfate-Reducing, Filamentous Desulfonema limicola and Desulfonema magnum.</title>
        <authorList>
            <person name="Schnaars V."/>
            <person name="Wohlbrand L."/>
            <person name="Scheve S."/>
            <person name="Hinrichs C."/>
            <person name="Reinhardt R."/>
            <person name="Rabus R."/>
        </authorList>
    </citation>
    <scope>NUCLEOTIDE SEQUENCE</scope>
    <source>
        <strain evidence="11">4be13</strain>
    </source>
</reference>
<evidence type="ECO:0000256" key="8">
    <source>
        <dbReference type="PROSITE-ProRule" id="PRU00284"/>
    </source>
</evidence>
<dbReference type="PANTHER" id="PTHR43531">
    <property type="entry name" value="PROTEIN ICFG"/>
    <property type="match status" value="1"/>
</dbReference>
<dbReference type="AlphaFoldDB" id="A0A975BZ67"/>
<protein>
    <submittedName>
        <fullName evidence="11">Methyl-accepting chemotaxis protein signailling domain-containing protein, single cache domain-containing protein</fullName>
    </submittedName>
</protein>
<dbReference type="SMART" id="SM00283">
    <property type="entry name" value="MA"/>
    <property type="match status" value="1"/>
</dbReference>
<evidence type="ECO:0000259" key="10">
    <source>
        <dbReference type="PROSITE" id="PS50111"/>
    </source>
</evidence>
<dbReference type="Pfam" id="PF00015">
    <property type="entry name" value="MCPsignal"/>
    <property type="match status" value="1"/>
</dbReference>
<accession>A0A975BZ67</accession>
<sequence>MLSNYKLSTRINALGITILIFFILVLVWIYPEFREKMYESSRVKTRNVVESAYSVIEYWAKQAEAGNISQDKAKHMAKETVRHMRYEIKEYFWIHNTELLMLMHPFNGELESSDVSGLKDINGKRFIVSMNEVCKRQGAGFVDYYWTKPGESEPAPKISYVKIYPGWGWTVGSGIYVDDVEDEITNITISVGIVLFAITVAALCFSYFISRSIALPIYRIVRRLNESASHIAAAADEVASSGQSLSENAAEQAASVEESSASLEEITAMSRKTSELTRGAEQLMNENIKKSGQSLKSLIKLTQEMVRIEADSGRMSQIVKTIDEIAFQTNLLALNAAVEAARAGKAGAGFAVVAEEVRNLAMRTTDAAKDTQELLNTTVERVIQATRAIKGINNDFEGIIESATSMGEKTLAITESSKEQAEGIEQISLAASEIDTVTQQVAAASQESAAASEELSAQAVEMKSFVKDLLIIVIGQKHSACVVKNKVKKINLQ</sequence>
<dbReference type="InterPro" id="IPR033480">
    <property type="entry name" value="sCache_2"/>
</dbReference>
<dbReference type="GO" id="GO:0006935">
    <property type="term" value="P:chemotaxis"/>
    <property type="evidence" value="ECO:0007669"/>
    <property type="project" value="UniProtKB-KW"/>
</dbReference>
<dbReference type="Pfam" id="PF17200">
    <property type="entry name" value="sCache_2"/>
    <property type="match status" value="1"/>
</dbReference>
<keyword evidence="5 9" id="KW-1133">Transmembrane helix</keyword>
<dbReference type="RefSeq" id="WP_207680582.1">
    <property type="nucleotide sequence ID" value="NZ_CP061800.1"/>
</dbReference>
<evidence type="ECO:0000256" key="3">
    <source>
        <dbReference type="ARBA" id="ARBA00022500"/>
    </source>
</evidence>
<evidence type="ECO:0000256" key="4">
    <source>
        <dbReference type="ARBA" id="ARBA00022692"/>
    </source>
</evidence>
<comment type="subcellular location">
    <subcellularLocation>
        <location evidence="1">Cell membrane</location>
        <topology evidence="1">Multi-pass membrane protein</topology>
    </subcellularLocation>
</comment>
<keyword evidence="6 9" id="KW-0472">Membrane</keyword>
<dbReference type="GO" id="GO:0004888">
    <property type="term" value="F:transmembrane signaling receptor activity"/>
    <property type="evidence" value="ECO:0007669"/>
    <property type="project" value="TreeGrafter"/>
</dbReference>
<keyword evidence="12" id="KW-1185">Reference proteome</keyword>
<dbReference type="SUPFAM" id="SSF58104">
    <property type="entry name" value="Methyl-accepting chemotaxis protein (MCP) signaling domain"/>
    <property type="match status" value="1"/>
</dbReference>
<evidence type="ECO:0000256" key="5">
    <source>
        <dbReference type="ARBA" id="ARBA00022989"/>
    </source>
</evidence>
<keyword evidence="4 9" id="KW-0812">Transmembrane</keyword>
<evidence type="ECO:0000313" key="12">
    <source>
        <dbReference type="Proteomes" id="UP000663722"/>
    </source>
</evidence>
<dbReference type="Gene3D" id="3.30.450.20">
    <property type="entry name" value="PAS domain"/>
    <property type="match status" value="1"/>
</dbReference>
<keyword evidence="3" id="KW-0145">Chemotaxis</keyword>
<name>A0A975BZ67_9BACT</name>
<dbReference type="EMBL" id="CP061800">
    <property type="protein sequence ID" value="QTA93832.1"/>
    <property type="molecule type" value="Genomic_DNA"/>
</dbReference>
<proteinExistence type="inferred from homology"/>
<dbReference type="InterPro" id="IPR051310">
    <property type="entry name" value="MCP_chemotaxis"/>
</dbReference>
<dbReference type="InterPro" id="IPR004089">
    <property type="entry name" value="MCPsignal_dom"/>
</dbReference>
<dbReference type="PANTHER" id="PTHR43531:SF11">
    <property type="entry name" value="METHYL-ACCEPTING CHEMOTAXIS PROTEIN 3"/>
    <property type="match status" value="1"/>
</dbReference>
<dbReference type="Gene3D" id="1.10.287.950">
    <property type="entry name" value="Methyl-accepting chemotaxis protein"/>
    <property type="match status" value="1"/>
</dbReference>
<feature type="transmembrane region" description="Helical" evidence="9">
    <location>
        <begin position="12"/>
        <end position="30"/>
    </location>
</feature>
<keyword evidence="8" id="KW-0807">Transducer</keyword>
<comment type="similarity">
    <text evidence="7">Belongs to the methyl-accepting chemotaxis (MCP) protein family.</text>
</comment>
<dbReference type="PROSITE" id="PS50111">
    <property type="entry name" value="CHEMOTAXIS_TRANSDUC_2"/>
    <property type="match status" value="1"/>
</dbReference>
<dbReference type="GO" id="GO:0007165">
    <property type="term" value="P:signal transduction"/>
    <property type="evidence" value="ECO:0007669"/>
    <property type="project" value="UniProtKB-KW"/>
</dbReference>
<evidence type="ECO:0000256" key="1">
    <source>
        <dbReference type="ARBA" id="ARBA00004651"/>
    </source>
</evidence>
<keyword evidence="2" id="KW-1003">Cell membrane</keyword>
<gene>
    <name evidence="11" type="ORF">dnm_099400</name>
</gene>
<feature type="domain" description="Methyl-accepting transducer" evidence="10">
    <location>
        <begin position="227"/>
        <end position="456"/>
    </location>
</feature>
<evidence type="ECO:0000256" key="9">
    <source>
        <dbReference type="SAM" id="Phobius"/>
    </source>
</evidence>
<dbReference type="GO" id="GO:0005886">
    <property type="term" value="C:plasma membrane"/>
    <property type="evidence" value="ECO:0007669"/>
    <property type="project" value="UniProtKB-SubCell"/>
</dbReference>
<feature type="transmembrane region" description="Helical" evidence="9">
    <location>
        <begin position="187"/>
        <end position="209"/>
    </location>
</feature>
<evidence type="ECO:0000256" key="6">
    <source>
        <dbReference type="ARBA" id="ARBA00023136"/>
    </source>
</evidence>
<dbReference type="SMART" id="SM01049">
    <property type="entry name" value="Cache_2"/>
    <property type="match status" value="1"/>
</dbReference>
<organism evidence="11 12">
    <name type="scientific">Desulfonema magnum</name>
    <dbReference type="NCBI Taxonomy" id="45655"/>
    <lineage>
        <taxon>Bacteria</taxon>
        <taxon>Pseudomonadati</taxon>
        <taxon>Thermodesulfobacteriota</taxon>
        <taxon>Desulfobacteria</taxon>
        <taxon>Desulfobacterales</taxon>
        <taxon>Desulfococcaceae</taxon>
        <taxon>Desulfonema</taxon>
    </lineage>
</organism>
<evidence type="ECO:0000313" key="11">
    <source>
        <dbReference type="EMBL" id="QTA93832.1"/>
    </source>
</evidence>
<evidence type="ECO:0000256" key="7">
    <source>
        <dbReference type="ARBA" id="ARBA00029447"/>
    </source>
</evidence>
<dbReference type="Proteomes" id="UP000663722">
    <property type="component" value="Chromosome"/>
</dbReference>